<dbReference type="EMBL" id="AP005673">
    <property type="protein sequence ID" value="BAC84390.1"/>
    <property type="molecule type" value="Genomic_DNA"/>
</dbReference>
<evidence type="ECO:0000313" key="2">
    <source>
        <dbReference type="EMBL" id="BAC84390.1"/>
    </source>
</evidence>
<dbReference type="Proteomes" id="UP000000763">
    <property type="component" value="Chromosome 7"/>
</dbReference>
<feature type="compositionally biased region" description="Polar residues" evidence="1">
    <location>
        <begin position="90"/>
        <end position="101"/>
    </location>
</feature>
<sequence length="166" mass="17834">MPAAAPWIRRTSSPPRRSPPSRLLPIVFTRAGSTREEGGTESADAPPATVPDPRCHSQICAHRAQSGSLIRRRIASHPQSPVDAAHATIAPSTHLSATGSTALPPRHSSSSPNHHRRSSWTPVLLIPELPPLLLIAKPSPEPPCHHSSSPNRRRRSSSAQGTTSRR</sequence>
<protein>
    <submittedName>
        <fullName evidence="2">Uncharacterized protein</fullName>
    </submittedName>
</protein>
<organism evidence="2 3">
    <name type="scientific">Oryza sativa subsp. japonica</name>
    <name type="common">Rice</name>
    <dbReference type="NCBI Taxonomy" id="39947"/>
    <lineage>
        <taxon>Eukaryota</taxon>
        <taxon>Viridiplantae</taxon>
        <taxon>Streptophyta</taxon>
        <taxon>Embryophyta</taxon>
        <taxon>Tracheophyta</taxon>
        <taxon>Spermatophyta</taxon>
        <taxon>Magnoliopsida</taxon>
        <taxon>Liliopsida</taxon>
        <taxon>Poales</taxon>
        <taxon>Poaceae</taxon>
        <taxon>BOP clade</taxon>
        <taxon>Oryzoideae</taxon>
        <taxon>Oryzeae</taxon>
        <taxon>Oryzinae</taxon>
        <taxon>Oryza</taxon>
        <taxon>Oryza sativa</taxon>
    </lineage>
</organism>
<name>Q6YXJ5_ORYSJ</name>
<evidence type="ECO:0000256" key="1">
    <source>
        <dbReference type="SAM" id="MobiDB-lite"/>
    </source>
</evidence>
<feature type="region of interest" description="Disordered" evidence="1">
    <location>
        <begin position="73"/>
        <end position="119"/>
    </location>
</feature>
<feature type="compositionally biased region" description="Low complexity" evidence="1">
    <location>
        <begin position="9"/>
        <end position="25"/>
    </location>
</feature>
<reference evidence="3" key="1">
    <citation type="journal article" date="2005" name="Nature">
        <title>The map-based sequence of the rice genome.</title>
        <authorList>
            <consortium name="International rice genome sequencing project (IRGSP)"/>
            <person name="Matsumoto T."/>
            <person name="Wu J."/>
            <person name="Kanamori H."/>
            <person name="Katayose Y."/>
            <person name="Fujisawa M."/>
            <person name="Namiki N."/>
            <person name="Mizuno H."/>
            <person name="Yamamoto K."/>
            <person name="Antonio B.A."/>
            <person name="Baba T."/>
            <person name="Sakata K."/>
            <person name="Nagamura Y."/>
            <person name="Aoki H."/>
            <person name="Arikawa K."/>
            <person name="Arita K."/>
            <person name="Bito T."/>
            <person name="Chiden Y."/>
            <person name="Fujitsuka N."/>
            <person name="Fukunaka R."/>
            <person name="Hamada M."/>
            <person name="Harada C."/>
            <person name="Hayashi A."/>
            <person name="Hijishita S."/>
            <person name="Honda M."/>
            <person name="Hosokawa S."/>
            <person name="Ichikawa Y."/>
            <person name="Idonuma A."/>
            <person name="Iijima M."/>
            <person name="Ikeda M."/>
            <person name="Ikeno M."/>
            <person name="Ito K."/>
            <person name="Ito S."/>
            <person name="Ito T."/>
            <person name="Ito Y."/>
            <person name="Ito Y."/>
            <person name="Iwabuchi A."/>
            <person name="Kamiya K."/>
            <person name="Karasawa W."/>
            <person name="Kurita K."/>
            <person name="Katagiri S."/>
            <person name="Kikuta A."/>
            <person name="Kobayashi H."/>
            <person name="Kobayashi N."/>
            <person name="Machita K."/>
            <person name="Maehara T."/>
            <person name="Masukawa M."/>
            <person name="Mizubayashi T."/>
            <person name="Mukai Y."/>
            <person name="Nagasaki H."/>
            <person name="Nagata Y."/>
            <person name="Naito S."/>
            <person name="Nakashima M."/>
            <person name="Nakama Y."/>
            <person name="Nakamichi Y."/>
            <person name="Nakamura M."/>
            <person name="Meguro A."/>
            <person name="Negishi M."/>
            <person name="Ohta I."/>
            <person name="Ohta T."/>
            <person name="Okamoto M."/>
            <person name="Ono N."/>
            <person name="Saji S."/>
            <person name="Sakaguchi M."/>
            <person name="Sakai K."/>
            <person name="Shibata M."/>
            <person name="Shimokawa T."/>
            <person name="Song J."/>
            <person name="Takazaki Y."/>
            <person name="Terasawa K."/>
            <person name="Tsugane M."/>
            <person name="Tsuji K."/>
            <person name="Ueda S."/>
            <person name="Waki K."/>
            <person name="Yamagata H."/>
            <person name="Yamamoto M."/>
            <person name="Yamamoto S."/>
            <person name="Yamane H."/>
            <person name="Yoshiki S."/>
            <person name="Yoshihara R."/>
            <person name="Yukawa K."/>
            <person name="Zhong H."/>
            <person name="Yano M."/>
            <person name="Yuan Q."/>
            <person name="Ouyang S."/>
            <person name="Liu J."/>
            <person name="Jones K.M."/>
            <person name="Gansberger K."/>
            <person name="Moffat K."/>
            <person name="Hill J."/>
            <person name="Bera J."/>
            <person name="Fadrosh D."/>
            <person name="Jin S."/>
            <person name="Johri S."/>
            <person name="Kim M."/>
            <person name="Overton L."/>
            <person name="Reardon M."/>
            <person name="Tsitrin T."/>
            <person name="Vuong H."/>
            <person name="Weaver B."/>
            <person name="Ciecko A."/>
            <person name="Tallon L."/>
            <person name="Jackson J."/>
            <person name="Pai G."/>
            <person name="Aken S.V."/>
            <person name="Utterback T."/>
            <person name="Reidmuller S."/>
            <person name="Feldblyum T."/>
            <person name="Hsiao J."/>
            <person name="Zismann V."/>
            <person name="Iobst S."/>
            <person name="de Vazeille A.R."/>
            <person name="Buell C.R."/>
            <person name="Ying K."/>
            <person name="Li Y."/>
            <person name="Lu T."/>
            <person name="Huang Y."/>
            <person name="Zhao Q."/>
            <person name="Feng Q."/>
            <person name="Zhang L."/>
            <person name="Zhu J."/>
            <person name="Weng Q."/>
            <person name="Mu J."/>
            <person name="Lu Y."/>
            <person name="Fan D."/>
            <person name="Liu Y."/>
            <person name="Guan J."/>
            <person name="Zhang Y."/>
            <person name="Yu S."/>
            <person name="Liu X."/>
            <person name="Zhang Y."/>
            <person name="Hong G."/>
            <person name="Han B."/>
            <person name="Choisne N."/>
            <person name="Demange N."/>
            <person name="Orjeda G."/>
            <person name="Samain S."/>
            <person name="Cattolico L."/>
            <person name="Pelletier E."/>
            <person name="Couloux A."/>
            <person name="Segurens B."/>
            <person name="Wincker P."/>
            <person name="D'Hont A."/>
            <person name="Scarpelli C."/>
            <person name="Weissenbach J."/>
            <person name="Salanoubat M."/>
            <person name="Quetier F."/>
            <person name="Yu Y."/>
            <person name="Kim H.R."/>
            <person name="Rambo T."/>
            <person name="Currie J."/>
            <person name="Collura K."/>
            <person name="Luo M."/>
            <person name="Yang T."/>
            <person name="Ammiraju J.S.S."/>
            <person name="Engler F."/>
            <person name="Soderlund C."/>
            <person name="Wing R.A."/>
            <person name="Palmer L.E."/>
            <person name="de la Bastide M."/>
            <person name="Spiegel L."/>
            <person name="Nascimento L."/>
            <person name="Zutavern T."/>
            <person name="O'Shaughnessy A."/>
            <person name="Dike S."/>
            <person name="Dedhia N."/>
            <person name="Preston R."/>
            <person name="Balija V."/>
            <person name="McCombie W.R."/>
            <person name="Chow T."/>
            <person name="Chen H."/>
            <person name="Chung M."/>
            <person name="Chen C."/>
            <person name="Shaw J."/>
            <person name="Wu H."/>
            <person name="Hsiao K."/>
            <person name="Chao Y."/>
            <person name="Chu M."/>
            <person name="Cheng C."/>
            <person name="Hour A."/>
            <person name="Lee P."/>
            <person name="Lin S."/>
            <person name="Lin Y."/>
            <person name="Liou J."/>
            <person name="Liu S."/>
            <person name="Hsing Y."/>
            <person name="Raghuvanshi S."/>
            <person name="Mohanty A."/>
            <person name="Bharti A.K."/>
            <person name="Gaur A."/>
            <person name="Gupta V."/>
            <person name="Kumar D."/>
            <person name="Ravi V."/>
            <person name="Vij S."/>
            <person name="Kapur A."/>
            <person name="Khurana P."/>
            <person name="Khurana P."/>
            <person name="Khurana J.P."/>
            <person name="Tyagi A.K."/>
            <person name="Gaikwad K."/>
            <person name="Singh A."/>
            <person name="Dalal V."/>
            <person name="Srivastava S."/>
            <person name="Dixit A."/>
            <person name="Pal A.K."/>
            <person name="Ghazi I.A."/>
            <person name="Yadav M."/>
            <person name="Pandit A."/>
            <person name="Bhargava A."/>
            <person name="Sureshbabu K."/>
            <person name="Batra K."/>
            <person name="Sharma T.R."/>
            <person name="Mohapatra T."/>
            <person name="Singh N.K."/>
            <person name="Messing J."/>
            <person name="Nelson A.B."/>
            <person name="Fuks G."/>
            <person name="Kavchok S."/>
            <person name="Keizer G."/>
            <person name="Linton E."/>
            <person name="Llaca V."/>
            <person name="Song R."/>
            <person name="Tanyolac B."/>
            <person name="Young S."/>
            <person name="Ho-Il K."/>
            <person name="Hahn J.H."/>
            <person name="Sangsakoo G."/>
            <person name="Vanavichit A."/>
            <person name="de Mattos Luiz.A.T."/>
            <person name="Zimmer P.D."/>
            <person name="Malone G."/>
            <person name="Dellagostin O."/>
            <person name="de Oliveira A.C."/>
            <person name="Bevan M."/>
            <person name="Bancroft I."/>
            <person name="Minx P."/>
            <person name="Cordum H."/>
            <person name="Wilson R."/>
            <person name="Cheng Z."/>
            <person name="Jin W."/>
            <person name="Jiang J."/>
            <person name="Leong S.A."/>
            <person name="Iwama H."/>
            <person name="Gojobori T."/>
            <person name="Itoh T."/>
            <person name="Niimura Y."/>
            <person name="Fujii Y."/>
            <person name="Habara T."/>
            <person name="Sakai H."/>
            <person name="Sato Y."/>
            <person name="Wilson G."/>
            <person name="Kumar K."/>
            <person name="McCouch S."/>
            <person name="Juretic N."/>
            <person name="Hoen D."/>
            <person name="Wright S."/>
            <person name="Bruskiewich R."/>
            <person name="Bureau T."/>
            <person name="Miyao A."/>
            <person name="Hirochika H."/>
            <person name="Nishikawa T."/>
            <person name="Kadowaki K."/>
            <person name="Sugiura M."/>
            <person name="Burr B."/>
            <person name="Sasaki T."/>
        </authorList>
    </citation>
    <scope>NUCLEOTIDE SEQUENCE [LARGE SCALE GENOMIC DNA]</scope>
    <source>
        <strain evidence="3">cv. Nipponbare</strain>
    </source>
</reference>
<gene>
    <name evidence="2" type="primary">B1029H08.26</name>
</gene>
<reference evidence="3" key="2">
    <citation type="journal article" date="2008" name="Nucleic Acids Res.">
        <title>The rice annotation project database (RAP-DB): 2008 update.</title>
        <authorList>
            <consortium name="The rice annotation project (RAP)"/>
        </authorList>
    </citation>
    <scope>GENOME REANNOTATION</scope>
    <source>
        <strain evidence="3">cv. Nipponbare</strain>
    </source>
</reference>
<feature type="region of interest" description="Disordered" evidence="1">
    <location>
        <begin position="1"/>
        <end position="55"/>
    </location>
</feature>
<feature type="region of interest" description="Disordered" evidence="1">
    <location>
        <begin position="134"/>
        <end position="166"/>
    </location>
</feature>
<accession>Q6YXJ5</accession>
<proteinExistence type="predicted"/>
<evidence type="ECO:0000313" key="3">
    <source>
        <dbReference type="Proteomes" id="UP000000763"/>
    </source>
</evidence>
<dbReference type="AlphaFoldDB" id="Q6YXJ5"/>